<evidence type="ECO:0000256" key="6">
    <source>
        <dbReference type="ARBA" id="ARBA00023002"/>
    </source>
</evidence>
<dbReference type="Pfam" id="PF13450">
    <property type="entry name" value="NAD_binding_8"/>
    <property type="match status" value="1"/>
</dbReference>
<dbReference type="AlphaFoldDB" id="A0A8H6NKG4"/>
<dbReference type="InterPro" id="IPR010795">
    <property type="entry name" value="Prenylcys_lyase"/>
</dbReference>
<keyword evidence="11" id="KW-1185">Reference proteome</keyword>
<evidence type="ECO:0000256" key="8">
    <source>
        <dbReference type="SAM" id="SignalP"/>
    </source>
</evidence>
<evidence type="ECO:0000256" key="5">
    <source>
        <dbReference type="ARBA" id="ARBA00022827"/>
    </source>
</evidence>
<dbReference type="OrthoDB" id="437369at2759"/>
<dbReference type="Pfam" id="PF07156">
    <property type="entry name" value="Prenylcys_lyase"/>
    <property type="match status" value="1"/>
</dbReference>
<dbReference type="GO" id="GO:0030328">
    <property type="term" value="P:prenylcysteine catabolic process"/>
    <property type="evidence" value="ECO:0007669"/>
    <property type="project" value="InterPro"/>
</dbReference>
<dbReference type="SUPFAM" id="SSF51905">
    <property type="entry name" value="FAD/NAD(P)-binding domain"/>
    <property type="match status" value="1"/>
</dbReference>
<gene>
    <name evidence="10" type="ORF">CMUS01_05241</name>
</gene>
<accession>A0A8H6NKG4</accession>
<dbReference type="Proteomes" id="UP000639643">
    <property type="component" value="Unassembled WGS sequence"/>
</dbReference>
<sequence>MWGSKLSAVLSALSLTAVPATEVEADLAIVESNVKQVAIIGAGAGGASTAYYLQQYAEAEGLPVNITVFEKTDHIGGRTLTVDAYNNPLEPVELGASIFIEANHILYNASRRFGLPLKEPESGSDGFLGIWDGEKFVYTQDDSSWEWWNLAKLFWKYGLAPYKAQKLVQSTVATFLQLYEAPHFPFRSLTQRAFELDLLKATSVTGDQFLANNDIGELFSQHIIQAATRVNYASNLKYIHGLETMVSMAPEGAKQVIGGNWLIFDTMLQRTNATVNRNTSVASIEVKSGPTSSKYLLSTKSAHSEAEADAERYPVAFDNVVIAAPWQYSDIKVSEGLFQHKIDEIPYTRLHVTLFASPFRLSPEFFGLQPGSKAPDTVLTTLNAADEAKAGADGAGKAGFYSISTLRTATNPETLKDEFLYKIFSPNKVTAEFLSGLLGVKVPEAIVSNGEEEAGAVSPISWYHPHVFDSYPIEYPRVTFQDPILRDGLYYLSGMESFISCMETSALMGMNVAKLIAEDFAGPAEAAKTEDEKVDKIGADGAQEVLAQSEKEAPIPDEL</sequence>
<dbReference type="GO" id="GO:0001735">
    <property type="term" value="F:prenylcysteine oxidase activity"/>
    <property type="evidence" value="ECO:0007669"/>
    <property type="project" value="InterPro"/>
</dbReference>
<dbReference type="PANTHER" id="PTHR15944:SF0">
    <property type="entry name" value="PRENYLCYSTEINE LYASE DOMAIN-CONTAINING PROTEIN"/>
    <property type="match status" value="1"/>
</dbReference>
<comment type="similarity">
    <text evidence="2">Belongs to the prenylcysteine oxidase family.</text>
</comment>
<comment type="cofactor">
    <cofactor evidence="1">
        <name>FAD</name>
        <dbReference type="ChEBI" id="CHEBI:57692"/>
    </cofactor>
</comment>
<evidence type="ECO:0000256" key="7">
    <source>
        <dbReference type="ARBA" id="ARBA00023180"/>
    </source>
</evidence>
<evidence type="ECO:0000256" key="1">
    <source>
        <dbReference type="ARBA" id="ARBA00001974"/>
    </source>
</evidence>
<dbReference type="EMBL" id="WIGM01000152">
    <property type="protein sequence ID" value="KAF6836927.1"/>
    <property type="molecule type" value="Genomic_DNA"/>
</dbReference>
<dbReference type="PIRSF" id="PIRSF036292">
    <property type="entry name" value="Prenylcysteine_oxidase"/>
    <property type="match status" value="1"/>
</dbReference>
<dbReference type="Gene3D" id="3.50.50.60">
    <property type="entry name" value="FAD/NAD(P)-binding domain"/>
    <property type="match status" value="1"/>
</dbReference>
<protein>
    <submittedName>
        <fullName evidence="10">Prenylcysteine oxidase</fullName>
    </submittedName>
</protein>
<feature type="signal peptide" evidence="8">
    <location>
        <begin position="1"/>
        <end position="25"/>
    </location>
</feature>
<evidence type="ECO:0000256" key="3">
    <source>
        <dbReference type="ARBA" id="ARBA00022630"/>
    </source>
</evidence>
<keyword evidence="4 8" id="KW-0732">Signal</keyword>
<proteinExistence type="inferred from homology"/>
<evidence type="ECO:0000256" key="2">
    <source>
        <dbReference type="ARBA" id="ARBA00009967"/>
    </source>
</evidence>
<organism evidence="10 11">
    <name type="scientific">Colletotrichum musicola</name>
    <dbReference type="NCBI Taxonomy" id="2175873"/>
    <lineage>
        <taxon>Eukaryota</taxon>
        <taxon>Fungi</taxon>
        <taxon>Dikarya</taxon>
        <taxon>Ascomycota</taxon>
        <taxon>Pezizomycotina</taxon>
        <taxon>Sordariomycetes</taxon>
        <taxon>Hypocreomycetidae</taxon>
        <taxon>Glomerellales</taxon>
        <taxon>Glomerellaceae</taxon>
        <taxon>Colletotrichum</taxon>
        <taxon>Colletotrichum orchidearum species complex</taxon>
    </lineage>
</organism>
<feature type="domain" description="Prenylcysteine lyase" evidence="9">
    <location>
        <begin position="141"/>
        <end position="524"/>
    </location>
</feature>
<dbReference type="GO" id="GO:0030327">
    <property type="term" value="P:prenylated protein catabolic process"/>
    <property type="evidence" value="ECO:0007669"/>
    <property type="project" value="TreeGrafter"/>
</dbReference>
<reference evidence="10" key="1">
    <citation type="journal article" date="2020" name="Phytopathology">
        <title>Genome Sequence Resources of Colletotrichum truncatum, C. plurivorum, C. musicola, and C. sojae: Four Species Pathogenic to Soybean (Glycine max).</title>
        <authorList>
            <person name="Rogerio F."/>
            <person name="Boufleur T.R."/>
            <person name="Ciampi-Guillardi M."/>
            <person name="Sukno S.A."/>
            <person name="Thon M.R."/>
            <person name="Massola Junior N.S."/>
            <person name="Baroncelli R."/>
        </authorList>
    </citation>
    <scope>NUCLEOTIDE SEQUENCE</scope>
    <source>
        <strain evidence="10">LFN0074</strain>
    </source>
</reference>
<evidence type="ECO:0000259" key="9">
    <source>
        <dbReference type="Pfam" id="PF07156"/>
    </source>
</evidence>
<keyword evidence="7" id="KW-0325">Glycoprotein</keyword>
<comment type="caution">
    <text evidence="10">The sequence shown here is derived from an EMBL/GenBank/DDBJ whole genome shotgun (WGS) entry which is preliminary data.</text>
</comment>
<name>A0A8H6NKG4_9PEZI</name>
<dbReference type="InterPro" id="IPR036188">
    <property type="entry name" value="FAD/NAD-bd_sf"/>
</dbReference>
<evidence type="ECO:0000256" key="4">
    <source>
        <dbReference type="ARBA" id="ARBA00022729"/>
    </source>
</evidence>
<keyword evidence="5" id="KW-0274">FAD</keyword>
<evidence type="ECO:0000313" key="10">
    <source>
        <dbReference type="EMBL" id="KAF6836927.1"/>
    </source>
</evidence>
<keyword evidence="6" id="KW-0560">Oxidoreductase</keyword>
<dbReference type="InterPro" id="IPR017046">
    <property type="entry name" value="Prenylcysteine_Oxase1"/>
</dbReference>
<dbReference type="PANTHER" id="PTHR15944">
    <property type="entry name" value="FARNESYLCYSTEINE LYASE"/>
    <property type="match status" value="1"/>
</dbReference>
<feature type="chain" id="PRO_5034424807" evidence="8">
    <location>
        <begin position="26"/>
        <end position="559"/>
    </location>
</feature>
<evidence type="ECO:0000313" key="11">
    <source>
        <dbReference type="Proteomes" id="UP000639643"/>
    </source>
</evidence>
<keyword evidence="3" id="KW-0285">Flavoprotein</keyword>